<reference evidence="1 2" key="2">
    <citation type="submission" date="2007-04" db="EMBL/GenBank/DDBJ databases">
        <title>Draft genome sequence of Dorea longicatena (DSM 13814).</title>
        <authorList>
            <person name="Sudarsanam P."/>
            <person name="Ley R."/>
            <person name="Guruge J."/>
            <person name="Turnbaugh P.J."/>
            <person name="Mahowald M."/>
            <person name="Liep D."/>
            <person name="Gordon J."/>
        </authorList>
    </citation>
    <scope>NUCLEOTIDE SEQUENCE [LARGE SCALE GENOMIC DNA]</scope>
    <source>
        <strain evidence="1 2">DSM 13814</strain>
    </source>
</reference>
<organism evidence="1 2">
    <name type="scientific">Dorea longicatena DSM 13814</name>
    <dbReference type="NCBI Taxonomy" id="411462"/>
    <lineage>
        <taxon>Bacteria</taxon>
        <taxon>Bacillati</taxon>
        <taxon>Bacillota</taxon>
        <taxon>Clostridia</taxon>
        <taxon>Lachnospirales</taxon>
        <taxon>Lachnospiraceae</taxon>
        <taxon>Dorea</taxon>
    </lineage>
</organism>
<dbReference type="Gene3D" id="1.10.10.60">
    <property type="entry name" value="Homeodomain-like"/>
    <property type="match status" value="1"/>
</dbReference>
<evidence type="ECO:0000313" key="2">
    <source>
        <dbReference type="Proteomes" id="UP000004016"/>
    </source>
</evidence>
<evidence type="ECO:0008006" key="3">
    <source>
        <dbReference type="Google" id="ProtNLM"/>
    </source>
</evidence>
<proteinExistence type="predicted"/>
<dbReference type="EMBL" id="AAXB02000006">
    <property type="protein sequence ID" value="EDM63212.1"/>
    <property type="molecule type" value="Genomic_DNA"/>
</dbReference>
<gene>
    <name evidence="1" type="ORF">DORLON_01532</name>
</gene>
<name>A6BGV9_9FIRM</name>
<comment type="caution">
    <text evidence="1">The sequence shown here is derived from an EMBL/GenBank/DDBJ whole genome shotgun (WGS) entry which is preliminary data.</text>
</comment>
<dbReference type="AlphaFoldDB" id="A6BGV9"/>
<evidence type="ECO:0000313" key="1">
    <source>
        <dbReference type="EMBL" id="EDM63212.1"/>
    </source>
</evidence>
<dbReference type="Proteomes" id="UP000004016">
    <property type="component" value="Unassembled WGS sequence"/>
</dbReference>
<dbReference type="HOGENOM" id="CLU_3308659_0_0_9"/>
<sequence>MEEIHLKDIAEAASVSVGECCRCFQNMVRTTPNQYLMEY</sequence>
<accession>A6BGV9</accession>
<reference evidence="1 2" key="1">
    <citation type="submission" date="2007-03" db="EMBL/GenBank/DDBJ databases">
        <authorList>
            <person name="Fulton L."/>
            <person name="Clifton S."/>
            <person name="Fulton B."/>
            <person name="Xu J."/>
            <person name="Minx P."/>
            <person name="Pepin K.H."/>
            <person name="Johnson M."/>
            <person name="Thiruvilangam P."/>
            <person name="Bhonagiri V."/>
            <person name="Nash W.E."/>
            <person name="Mardis E.R."/>
            <person name="Wilson R.K."/>
        </authorList>
    </citation>
    <scope>NUCLEOTIDE SEQUENCE [LARGE SCALE GENOMIC DNA]</scope>
    <source>
        <strain evidence="1 2">DSM 13814</strain>
    </source>
</reference>
<protein>
    <recommendedName>
        <fullName evidence="3">HTH araC/xylS-type domain-containing protein</fullName>
    </recommendedName>
</protein>